<feature type="domain" description="YlxR" evidence="2">
    <location>
        <begin position="51"/>
        <end position="123"/>
    </location>
</feature>
<protein>
    <submittedName>
        <fullName evidence="3">RNA-binding protein</fullName>
    </submittedName>
</protein>
<dbReference type="SUPFAM" id="SSF64376">
    <property type="entry name" value="YlxR-like"/>
    <property type="match status" value="1"/>
</dbReference>
<evidence type="ECO:0000256" key="1">
    <source>
        <dbReference type="SAM" id="MobiDB-lite"/>
    </source>
</evidence>
<dbReference type="Proteomes" id="UP001378188">
    <property type="component" value="Unassembled WGS sequence"/>
</dbReference>
<evidence type="ECO:0000313" key="4">
    <source>
        <dbReference type="Proteomes" id="UP001378188"/>
    </source>
</evidence>
<accession>A0AAW9RUT1</accession>
<dbReference type="RefSeq" id="WP_340330421.1">
    <property type="nucleotide sequence ID" value="NZ_JAZHOF010000005.1"/>
</dbReference>
<dbReference type="InterPro" id="IPR035931">
    <property type="entry name" value="YlxR-like_sf"/>
</dbReference>
<feature type="region of interest" description="Disordered" evidence="1">
    <location>
        <begin position="1"/>
        <end position="48"/>
    </location>
</feature>
<sequence>MTKTARRKPRRALLPNPHEASGVVDLPAEGAGSAQTDIDTDAGPGDRAPMRRCIVTRQSRPVDDLVRFARAPDGAVVPDLRGRLPGRGAWVTAKRDTVAEAARRKLFGRAFRADSRAPEDLAETVGMLIRKAALQRLGLERKAGRLAVGFSETDARLRAGRAAMVLHASDAAPDGVRKLDQAAHAGTTAGGEPPYICRAFNSAEMSLALGRGNVIHAALEKGGASDAVIARCRRVERYFGGIEPAERVKPAELAGRTE</sequence>
<keyword evidence="4" id="KW-1185">Reference proteome</keyword>
<evidence type="ECO:0000259" key="2">
    <source>
        <dbReference type="Pfam" id="PF04296"/>
    </source>
</evidence>
<gene>
    <name evidence="3" type="ORF">V3328_14680</name>
</gene>
<dbReference type="EMBL" id="JAZHOF010000005">
    <property type="protein sequence ID" value="MEJ8572734.1"/>
    <property type="molecule type" value="Genomic_DNA"/>
</dbReference>
<feature type="compositionally biased region" description="Basic residues" evidence="1">
    <location>
        <begin position="1"/>
        <end position="11"/>
    </location>
</feature>
<dbReference type="InterPro" id="IPR007393">
    <property type="entry name" value="YlxR_dom"/>
</dbReference>
<name>A0AAW9RUT1_9HYPH</name>
<dbReference type="SUPFAM" id="SSF55315">
    <property type="entry name" value="L30e-like"/>
    <property type="match status" value="1"/>
</dbReference>
<dbReference type="InterPro" id="IPR037465">
    <property type="entry name" value="YlxR"/>
</dbReference>
<dbReference type="Gene3D" id="3.30.1230.10">
    <property type="entry name" value="YlxR-like"/>
    <property type="match status" value="1"/>
</dbReference>
<dbReference type="Pfam" id="PF04296">
    <property type="entry name" value="YlxR"/>
    <property type="match status" value="1"/>
</dbReference>
<comment type="caution">
    <text evidence="3">The sequence shown here is derived from an EMBL/GenBank/DDBJ whole genome shotgun (WGS) entry which is preliminary data.</text>
</comment>
<dbReference type="InterPro" id="IPR029064">
    <property type="entry name" value="Ribosomal_eL30-like_sf"/>
</dbReference>
<proteinExistence type="predicted"/>
<organism evidence="3 4">
    <name type="scientific">Microbaculum marinum</name>
    <dbReference type="NCBI Taxonomy" id="1764581"/>
    <lineage>
        <taxon>Bacteria</taxon>
        <taxon>Pseudomonadati</taxon>
        <taxon>Pseudomonadota</taxon>
        <taxon>Alphaproteobacteria</taxon>
        <taxon>Hyphomicrobiales</taxon>
        <taxon>Tepidamorphaceae</taxon>
        <taxon>Microbaculum</taxon>
    </lineage>
</organism>
<dbReference type="CDD" id="cd00279">
    <property type="entry name" value="YlxR"/>
    <property type="match status" value="1"/>
</dbReference>
<dbReference type="AlphaFoldDB" id="A0AAW9RUT1"/>
<dbReference type="NCBIfam" id="NF006622">
    <property type="entry name" value="PRK09190.1"/>
    <property type="match status" value="1"/>
</dbReference>
<reference evidence="3 4" key="1">
    <citation type="submission" date="2024-02" db="EMBL/GenBank/DDBJ databases">
        <title>Genome analysis and characterization of Microbaculum marinisediminis sp. nov., isolated from marine sediment.</title>
        <authorList>
            <person name="Du Z.-J."/>
            <person name="Ye Y.-Q."/>
            <person name="Zhang Z.-R."/>
            <person name="Yuan S.-M."/>
            <person name="Zhang X.-Y."/>
        </authorList>
    </citation>
    <scope>NUCLEOTIDE SEQUENCE [LARGE SCALE GENOMIC DNA]</scope>
    <source>
        <strain evidence="3 4">SDUM1044001</strain>
    </source>
</reference>
<dbReference type="PANTHER" id="PTHR34215:SF1">
    <property type="entry name" value="YLXR DOMAIN-CONTAINING PROTEIN"/>
    <property type="match status" value="1"/>
</dbReference>
<evidence type="ECO:0000313" key="3">
    <source>
        <dbReference type="EMBL" id="MEJ8572734.1"/>
    </source>
</evidence>
<dbReference type="PANTHER" id="PTHR34215">
    <property type="entry name" value="BLL0784 PROTEIN"/>
    <property type="match status" value="1"/>
</dbReference>